<dbReference type="InterPro" id="IPR040442">
    <property type="entry name" value="Pyrv_kinase-like_dom_sf"/>
</dbReference>
<dbReference type="AlphaFoldDB" id="A0A5B8U0F2"/>
<protein>
    <submittedName>
        <fullName evidence="7">CoA ester lyase</fullName>
    </submittedName>
</protein>
<dbReference type="OrthoDB" id="5172636at2"/>
<feature type="domain" description="HpcH/HpaI aldolase/citrate lyase" evidence="6">
    <location>
        <begin position="2"/>
        <end position="215"/>
    </location>
</feature>
<feature type="binding site" evidence="4">
    <location>
        <position position="65"/>
    </location>
    <ligand>
        <name>substrate</name>
    </ligand>
</feature>
<evidence type="ECO:0000256" key="4">
    <source>
        <dbReference type="PIRSR" id="PIRSR015582-1"/>
    </source>
</evidence>
<feature type="binding site" evidence="5">
    <location>
        <position position="122"/>
    </location>
    <ligand>
        <name>Mg(2+)</name>
        <dbReference type="ChEBI" id="CHEBI:18420"/>
    </ligand>
</feature>
<sequence length="277" mass="29052">MRSLLFAGATRPDLVAKLPRSRPDAAVVDLEDAVPADHKEAAREAARRLGRELAAAHPSLDVYVRVNAVPTRWFAGDVAEGVDPTVAGVVIPKLEEPAQLAALRSALADHGLGGLRVVAGIETARGVAHVERLLDLGVHAAYFGAEDYIADMGGVRTADGDEALYARSRVALAARVAGVIAVDQAVVDVRDEEAFRRDAEQGRAMGFGGKICVHPRQAELANAAFGADAEQCDRARRLLAAWEAAAAGGVGAIEFEGAMVDEPALRMAREVLARGGA</sequence>
<comment type="cofactor">
    <cofactor evidence="1">
        <name>Mg(2+)</name>
        <dbReference type="ChEBI" id="CHEBI:18420"/>
    </cofactor>
</comment>
<dbReference type="PANTHER" id="PTHR32308:SF0">
    <property type="entry name" value="HPCH_HPAI ALDOLASE_CITRATE LYASE DOMAIN-CONTAINING PROTEIN"/>
    <property type="match status" value="1"/>
</dbReference>
<dbReference type="GO" id="GO:0016829">
    <property type="term" value="F:lyase activity"/>
    <property type="evidence" value="ECO:0007669"/>
    <property type="project" value="UniProtKB-KW"/>
</dbReference>
<evidence type="ECO:0000313" key="8">
    <source>
        <dbReference type="Proteomes" id="UP000321805"/>
    </source>
</evidence>
<evidence type="ECO:0000256" key="2">
    <source>
        <dbReference type="ARBA" id="ARBA00022723"/>
    </source>
</evidence>
<dbReference type="GO" id="GO:0000287">
    <property type="term" value="F:magnesium ion binding"/>
    <property type="evidence" value="ECO:0007669"/>
    <property type="project" value="TreeGrafter"/>
</dbReference>
<dbReference type="PIRSF" id="PIRSF015582">
    <property type="entry name" value="Cit_lyase_B"/>
    <property type="match status" value="1"/>
</dbReference>
<dbReference type="PANTHER" id="PTHR32308">
    <property type="entry name" value="LYASE BETA SUBUNIT, PUTATIVE (AFU_ORTHOLOGUE AFUA_4G13030)-RELATED"/>
    <property type="match status" value="1"/>
</dbReference>
<reference evidence="7 8" key="1">
    <citation type="journal article" date="2018" name="J. Microbiol.">
        <title>Baekduia soli gen. nov., sp. nov., a novel bacterium isolated from the soil of Baekdu Mountain and proposal of a novel family name, Baekduiaceae fam. nov.</title>
        <authorList>
            <person name="An D.S."/>
            <person name="Siddiqi M.Z."/>
            <person name="Kim K.H."/>
            <person name="Yu H.S."/>
            <person name="Im W.T."/>
        </authorList>
    </citation>
    <scope>NUCLEOTIDE SEQUENCE [LARGE SCALE GENOMIC DNA]</scope>
    <source>
        <strain evidence="7 8">BR7-21</strain>
    </source>
</reference>
<dbReference type="Proteomes" id="UP000321805">
    <property type="component" value="Chromosome"/>
</dbReference>
<dbReference type="Gene3D" id="3.20.20.60">
    <property type="entry name" value="Phosphoenolpyruvate-binding domains"/>
    <property type="match status" value="1"/>
</dbReference>
<gene>
    <name evidence="7" type="ORF">FSW04_02075</name>
</gene>
<dbReference type="GO" id="GO:0006107">
    <property type="term" value="P:oxaloacetate metabolic process"/>
    <property type="evidence" value="ECO:0007669"/>
    <property type="project" value="TreeGrafter"/>
</dbReference>
<dbReference type="Pfam" id="PF03328">
    <property type="entry name" value="HpcH_HpaI"/>
    <property type="match status" value="1"/>
</dbReference>
<name>A0A5B8U0F2_9ACTN</name>
<evidence type="ECO:0000256" key="3">
    <source>
        <dbReference type="ARBA" id="ARBA00022842"/>
    </source>
</evidence>
<feature type="binding site" evidence="4">
    <location>
        <position position="122"/>
    </location>
    <ligand>
        <name>substrate</name>
    </ligand>
</feature>
<evidence type="ECO:0000256" key="1">
    <source>
        <dbReference type="ARBA" id="ARBA00001946"/>
    </source>
</evidence>
<dbReference type="InterPro" id="IPR015813">
    <property type="entry name" value="Pyrv/PenolPyrv_kinase-like_dom"/>
</dbReference>
<dbReference type="KEGG" id="bsol:FSW04_02075"/>
<dbReference type="RefSeq" id="WP_146915739.1">
    <property type="nucleotide sequence ID" value="NZ_CP042430.1"/>
</dbReference>
<keyword evidence="7" id="KW-0456">Lyase</keyword>
<keyword evidence="8" id="KW-1185">Reference proteome</keyword>
<evidence type="ECO:0000256" key="5">
    <source>
        <dbReference type="PIRSR" id="PIRSR015582-2"/>
    </source>
</evidence>
<feature type="binding site" evidence="5">
    <location>
        <position position="147"/>
    </location>
    <ligand>
        <name>Mg(2+)</name>
        <dbReference type="ChEBI" id="CHEBI:18420"/>
    </ligand>
</feature>
<proteinExistence type="predicted"/>
<dbReference type="InterPro" id="IPR011206">
    <property type="entry name" value="Citrate_lyase_beta/mcl1/mcl2"/>
</dbReference>
<dbReference type="SUPFAM" id="SSF51621">
    <property type="entry name" value="Phosphoenolpyruvate/pyruvate domain"/>
    <property type="match status" value="1"/>
</dbReference>
<evidence type="ECO:0000259" key="6">
    <source>
        <dbReference type="Pfam" id="PF03328"/>
    </source>
</evidence>
<keyword evidence="3 5" id="KW-0460">Magnesium</keyword>
<accession>A0A5B8U0F2</accession>
<dbReference type="InterPro" id="IPR005000">
    <property type="entry name" value="Aldolase/citrate-lyase_domain"/>
</dbReference>
<keyword evidence="2 5" id="KW-0479">Metal-binding</keyword>
<evidence type="ECO:0000313" key="7">
    <source>
        <dbReference type="EMBL" id="QEC46484.1"/>
    </source>
</evidence>
<organism evidence="7 8">
    <name type="scientific">Baekduia soli</name>
    <dbReference type="NCBI Taxonomy" id="496014"/>
    <lineage>
        <taxon>Bacteria</taxon>
        <taxon>Bacillati</taxon>
        <taxon>Actinomycetota</taxon>
        <taxon>Thermoleophilia</taxon>
        <taxon>Solirubrobacterales</taxon>
        <taxon>Baekduiaceae</taxon>
        <taxon>Baekduia</taxon>
    </lineage>
</organism>
<dbReference type="EMBL" id="CP042430">
    <property type="protein sequence ID" value="QEC46484.1"/>
    <property type="molecule type" value="Genomic_DNA"/>
</dbReference>